<dbReference type="InterPro" id="IPR001650">
    <property type="entry name" value="Helicase_C-like"/>
</dbReference>
<keyword evidence="1" id="KW-0175">Coiled coil</keyword>
<proteinExistence type="predicted"/>
<evidence type="ECO:0000313" key="5">
    <source>
        <dbReference type="Proteomes" id="UP001595457"/>
    </source>
</evidence>
<feature type="region of interest" description="Disordered" evidence="2">
    <location>
        <begin position="791"/>
        <end position="855"/>
    </location>
</feature>
<comment type="caution">
    <text evidence="4">The sequence shown here is derived from an EMBL/GenBank/DDBJ whole genome shotgun (WGS) entry which is preliminary data.</text>
</comment>
<evidence type="ECO:0000259" key="3">
    <source>
        <dbReference type="PROSITE" id="PS51194"/>
    </source>
</evidence>
<feature type="region of interest" description="Disordered" evidence="2">
    <location>
        <begin position="697"/>
        <end position="731"/>
    </location>
</feature>
<feature type="region of interest" description="Disordered" evidence="2">
    <location>
        <begin position="294"/>
        <end position="333"/>
    </location>
</feature>
<dbReference type="InterPro" id="IPR040824">
    <property type="entry name" value="LPD3"/>
</dbReference>
<dbReference type="InterPro" id="IPR052933">
    <property type="entry name" value="DNA_Protect_Modify"/>
</dbReference>
<feature type="region of interest" description="Disordered" evidence="2">
    <location>
        <begin position="995"/>
        <end position="1016"/>
    </location>
</feature>
<dbReference type="SUPFAM" id="SSF53335">
    <property type="entry name" value="S-adenosyl-L-methionine-dependent methyltransferases"/>
    <property type="match status" value="1"/>
</dbReference>
<organism evidence="4 5">
    <name type="scientific">Azotobacter bryophylli</name>
    <dbReference type="NCBI Taxonomy" id="1986537"/>
    <lineage>
        <taxon>Bacteria</taxon>
        <taxon>Pseudomonadati</taxon>
        <taxon>Pseudomonadota</taxon>
        <taxon>Gammaproteobacteria</taxon>
        <taxon>Pseudomonadales</taxon>
        <taxon>Pseudomonadaceae</taxon>
        <taxon>Azotobacter</taxon>
    </lineage>
</organism>
<dbReference type="SUPFAM" id="SSF52540">
    <property type="entry name" value="P-loop containing nucleoside triphosphate hydrolases"/>
    <property type="match status" value="2"/>
</dbReference>
<dbReference type="InterPro" id="IPR029063">
    <property type="entry name" value="SAM-dependent_MTases_sf"/>
</dbReference>
<feature type="region of interest" description="Disordered" evidence="2">
    <location>
        <begin position="2713"/>
        <end position="2732"/>
    </location>
</feature>
<feature type="compositionally biased region" description="Basic and acidic residues" evidence="2">
    <location>
        <begin position="512"/>
        <end position="522"/>
    </location>
</feature>
<feature type="region of interest" description="Disordered" evidence="2">
    <location>
        <begin position="1319"/>
        <end position="1435"/>
    </location>
</feature>
<feature type="coiled-coil region" evidence="1">
    <location>
        <begin position="3002"/>
        <end position="3029"/>
    </location>
</feature>
<reference evidence="5" key="1">
    <citation type="journal article" date="2019" name="Int. J. Syst. Evol. Microbiol.">
        <title>The Global Catalogue of Microorganisms (GCM) 10K type strain sequencing project: providing services to taxonomists for standard genome sequencing and annotation.</title>
        <authorList>
            <consortium name="The Broad Institute Genomics Platform"/>
            <consortium name="The Broad Institute Genome Sequencing Center for Infectious Disease"/>
            <person name="Wu L."/>
            <person name="Ma J."/>
        </authorList>
    </citation>
    <scope>NUCLEOTIDE SEQUENCE [LARGE SCALE GENOMIC DNA]</scope>
    <source>
        <strain evidence="5">KCTC 62195</strain>
    </source>
</reference>
<feature type="compositionally biased region" description="Low complexity" evidence="2">
    <location>
        <begin position="1351"/>
        <end position="1362"/>
    </location>
</feature>
<dbReference type="NCBIfam" id="NF032893">
    <property type="entry name" value="tail-700"/>
    <property type="match status" value="1"/>
</dbReference>
<feature type="region of interest" description="Disordered" evidence="2">
    <location>
        <begin position="500"/>
        <end position="585"/>
    </location>
</feature>
<dbReference type="PANTHER" id="PTHR41313:SF1">
    <property type="entry name" value="DNA METHYLASE ADENINE-SPECIFIC DOMAIN-CONTAINING PROTEIN"/>
    <property type="match status" value="1"/>
</dbReference>
<dbReference type="Gene3D" id="3.40.50.150">
    <property type="entry name" value="Vaccinia Virus protein VP39"/>
    <property type="match status" value="1"/>
</dbReference>
<sequence>MGLFDDLEPKGQQTTGTEGGSGLLNDLEPKKSGLVRRGLGDTGISLLKGAIAVPETAVGLADIATGGAAGKAAEGLGFRPKEAKQILDSYLSPEQQAANRNVAQADGFVDTAKALADNPSVIPHTVAESLPPMLAGGVAGRGISAVAPKLAPWAAGAAGEGTVMAGSAAENIRQQTPDGLLTPEQQLAAAGTGLIGGAVGAGGAKVGQKLGLGDLDTALVEGAKNAGARGLPARLAGGAAVEGALQEMPQSVAEQGLQNYALGKPLGEGVGNAAATGLVTGGAMGAGFGALPAATPKAEDSVQPAPSVDNPSPAPVPRPNPNNGPLSRAANLLPTPAPVLDTQRIDQAAGLTAPPLLDAARIAQQVDLNTSQPDWSAKAPAVDPQKVSQQLFAKAGSPVDWQSAPPVLDTGKLGQPDAQPQEQPAATADGATAPAAAVPSQSATLAPDDTEARTIKARYLSRQGAERARAKLDAADEYKVVQDGNAWRVTGKTAAELLDQPVPADTVSSAEALRRQEAEARQAAKAARLNGDNAEGRRQRSLELQARAQRQQLEGQAVTDSQQQRLDAAASRVQEDQQTQQEQALRDQLAYVENQARASGGWNTHLSKERARLRQALEPFEAAKAPQPATDQMPVKDAAPAAPGAQPAEQAADQKPVKWFGSRKKAEQYIAKNKLGATHAVETRGNKYEVRPVEQQLEQSAPATGKPEPQKSDLPRQQVGPNPDGWVNQNAQTDRDMADRRGITAKIEQLFADGLTARQVIDTMKDELSFVDLTDRAGFINGVRATLGIPSQATSEGKDEFATWKAARDRRKAAQPSPEQPAPSPAAGADSRSAEIDSAAHEAATSPHNDLPEPSQAQIEAGNYKKGHVRVQGLDISIENPRGSERRGMRPDGTEWRHTMSDHYGYIKRSVGSDNEQVDVYVGPQPESDRVFVVDQLHQQDGSFDEHKVMLGYPDEASAVAAYRSNFDPDWKVGPVASLSVQQFKDWLAGGDLSKPATSSEVPPADQQQSATKAKAADDRFAGNTIFTADKVAAARALLKSKLGQLNAGFDPELATAGMTIAGGYIEVGVRNFREYAQLMVEDFGERIKPYLLGFWENVRYYPGLDTEGMTSPEESLRLHKELNSSLPAEEAAPLGTEVKAPATRAKKAGKGADRTLIQDFGVEHIDGYGDGAREVGNDTKDAFLKDATGYLKEVAKVLEKAGYMPHTDGKGRYRKAVSVNEAGPAVSGDVTLAMRTETGLNAYVSIGDSALRGVVPNTKSGIAVMYRVSRKAGDTYAAQGVNRWAPVDLTADEIATMILREANGLPPELARPALENTANESGNAEPRGNQAHSTRVHAPESGRGRDPQPAAASADTGDVAARQPENVGSSVPAETGGAAGLRPAGTDVAGDERKSPGRAAGDGRPRAGGNRPSDAGAGRSPAAESADVAGGRGSDDAEGILQAVTAAGLSTVGTPTGRKFTVALKGYEYATAVITKDGDRWAMTSRGKENAVTGTLPDVLAAAKAHMESVRSGPSSQPASPAATGVQAEDFHIDNPLEIVGGTPVQRFNRNRQALELLQTLEEEGRQANPEEQKILAGYIGWGSFGQELFQGTWDHPVYKDEGAWKERGQWLRDTLGESAWKSAQRSITNAHYTDPPTVMAMWDMVRRMGFEGGKVEEPSMGTGNFFSMMPADLKARSQLTGIELDETTGAIAKQLFPRSNVRIMGYQDSKTPDGFYDLIIGNWPFENTPVADRRYNKLNPMLHDYFFLKTVDQVRPGGIVIGITSAGSMDKQNTTIRRELARKAELVAAIRLPSGAFEEYAGTKVVTDIVILRKRPERLVAVPKDATWVETGDFQTPSGQAVRVNQYFLENPQNIIGQLDYGHGTTTFKAGMIVHRPDNMAERLKQAIELVPEKAFQPSQQADHLTYYANETGERHGALAVVNDRLMVALGDQLVLANDESKYVLKDARKTAAREQELKAAVDLRKRHSALIDAERSGKDAEQARKALREGYQAFVKQHGPLRSSFALGYLQKLDDPFYAELAALENDDGTPATVMQRSTTRSRRSIENPNVRDAYVLARNLSVNPSLEDVAKIAGKPLARVRAELIESGAVFEAPNGDIVPSDIYLSGNVRLKLREAKAALDDGNAAMARNVEALQGVVPADIPYFNIETKLGATWIPTEVYADYIAHMLSRPSPAGVEVQFRSGRWKVKLSGELNALPEAKANYGSSQVLFSRLVQAALSNQTLRLTSKDEHGNDVYDAKRSEEANASLAKIREDFATWVWSDPARRVDLEREYNESRNAWATPKYDGSFLTFEGMALTLGNGVFNLRQHQANAIWRGIVNRRSLNAHEVGTGKTFTMGGIAVESRRYGIARKPAILAHNANSATVAAEIRMMYPAARVLYIDNLDKNNRAIRLRQIANDDWDAIVIPHSLIDRLALREETLTRMAEDDISALEQEFYDAAAEDGVDVSKVDLNDDEAIAKVRSTTAKELAKARKRIIENIKKQAQQSSREDAVAFEDLGIDMLLVDEAHEFKKPPIVTRMQMKGLNTQVSDRSIALQFLTRYVRQMNNGGNVHTFTGTPITNTITEIYHQMRYVMETEMEAAGVADWDGWFGSFATEVQDVELTAAGDYEMVTRLAGFVNVPELRQMVGQYMDTVFADDMPEMQPRRTASGKTIADDLTEAERAELLNGRTEKAQDRPYKKVINESADMTPEQMAIFQDLQGYARDWRSGTGKQRREWKRRGDPRSPIITEGIANKASFDVRLIDEGLAGQEGKTQDDPSSKASRVVRNVLEIYNSHPQANQVIFGEMGFSRSVRRTRTSENGEKHTATYKVFSTIHDIVERLVQGGIPRDQIAIVDGKTSKDQRKEIAKAMNDSRIRVVLGSTDTLGVGVNMQRNLRAMHHLDAPYMPGELEQRNGRGQRQGNQWNTVLEYRYMTDRLDGRRWQILAVKQRFITAFMKADMKSQRVIEGEAAAEEQSDILESFSEAAGDPRILQRVKLQKKLEGLQRKERLYSQGIADMRRQMRYAQEDADKLNSQVERIQSEGVLGKIADLIASQQQDFTATIDGKAYDNRKDAAAALQDYVDANLRVGDKPRPVGTYGGQPLQIEWLGFSDAPTTTIKAFGQQFGGKGIAGAEAKMRNFPKSVEADIAERDAALATVENMRHAMKQPFGQAGELERVSKQLADLEKDLELNPVPPPSWLRQGAPIDSQVYRNGKPYVVVGHRYGQDNWYVIAEDDKGNTLIPYMEATDNVGMPLYEEHEFTPPQVEKSASQASAAPAPAPEAESADVRYSRAGLSPSSVVVGTPPENPITLAQAEQAAREFFAAYNGNIQLTPWIRKTQYELYGPKGTIDQIGIVKGAYHPGRGVFTLAADHLSSMGDVRETLRHEILGHYGLDTFKPEDKQALLEKILASKKVPSLEPIWTKIARLYSDKTELQQAEEVFANIAEQERSTALKIVDLLRSVLTRILRKVGLQKRGILTKSELLREVEVISKGIRNGSRTPQGSGPGPRFRTTAEALPLPEVGAEINGKQLDEFARALYRSKGTESAFFRHWFGDSKMRTKDGTPVPFYHRSFDPRERFTNARLGGKTGTATAQLGHFFATRDVGNVERYGPFVERFFIKMVKPRTLTMAQFEAMGDWSPERVRAYREHLQAQGYDGLWIKGLNWAVAFDGKSVKAVANRGTFDLTDNVRFSRSEDDGEFATTAQAYGGEQAWRAAQVAGRTKLNYQQWVQVRMPTYKAEYGNWEALRAQLRMDAMSPLKLRSPEAWSGLSKKERQAAVEALLKDFAKSGEVLQHDELGGVRVGMSGAKKSASTAADPAKLVVLSELRASFKHSIYASSALSYKHGQTTVYHKLLAPIDVDGDPLVAVFTVREDANGRMFYNTVTVGRKNEALAVSPGDMSNAQGSLPANTKASGDFVRRELDRVNPDSVTIDLDPQTGEPILADDDGFLDPGTRFRLADFTPDWIGGKAPFKLEKRNIARGLRGKLSDLKPALLGALPLSYLRDFAPKSMTALDQYLEQKRAMDADRNELHTEYDAIAQRWLKLRWTDRQAERALSDLMHAATLAGIDPSKPFGSRYNPDQRPEYDRLRAQYEALPEGHRAMFNEARDAYRGQIGLLERVIEENIRKSAEFAKRRARRDRDAAIEEARDELTGEDLDEAIETAEKRYARRVAAAENGNSAKILLLRKRFESMRVDEPYFPLKRFGDYFVALRDGNKLVSFSMFENAAAMEAAAEELRKTYPGLEVKVGRQSMKQQLAGAVDPGFVSDLQELVAEQPNAQELGDQIWQLYLDTLPDYSMRKGFIHRKKVAGFSRDALRSFASSMFHSSYQIARLKHSLEMGDLVDQMEEQAKDAADPVDAMTIANEMRQRHEWVMAPKGSKIAQRITSAAFIYQLGITPAAALVNTTQTWMMGIPILGTRFGSEAKALAALTKASADFVTGRGHIENKLEGDEAKAFAEFLRMGLIDKTQAHDLAGVGETGVEYNPLRQKVMGYISWGFHNAERYNREVTAMAAYRMARESGLSHEAAIKEAADLTWTTHFDYSSGNRARYLQNDTAKVLFVFRQYSINMLSRLVIDLKDAMKGESAQVKNAARRRLAGIFSMFALFAGVMGVPGMQTILLLLNALDDDDDEWTAEDKIKRTLAETLGPDLSRVILGGVPGAALDISLTDRLGMGNLWFYSPSRELEGQDAYYYWMEQALGAAPAMVGNAFTGMKQIGEGHVWRGLETMMPKAVKDAMRSGRYASEGVQTMAGDALVDEVTMWNVLSQAMGFTPAHITEQYDRNNALKNAEQKLLSERRRLLNRYAMATKAGDTESRQALQAKIADFNRRFPTVAITGRTFLLSMKARAQRDERTKGGLALDSRLQGLRAEL</sequence>
<protein>
    <submittedName>
        <fullName evidence="4">PLxRFG domain-containing protein</fullName>
    </submittedName>
</protein>
<gene>
    <name evidence="4" type="ORF">ACFOJE_21030</name>
</gene>
<dbReference type="Gene3D" id="3.40.50.300">
    <property type="entry name" value="P-loop containing nucleotide triphosphate hydrolases"/>
    <property type="match status" value="2"/>
</dbReference>
<dbReference type="PROSITE" id="PS51194">
    <property type="entry name" value="HELICASE_CTER"/>
    <property type="match status" value="1"/>
</dbReference>
<dbReference type="Pfam" id="PF18858">
    <property type="entry name" value="LPD39"/>
    <property type="match status" value="1"/>
</dbReference>
<feature type="compositionally biased region" description="Basic and acidic residues" evidence="2">
    <location>
        <begin position="1338"/>
        <end position="1347"/>
    </location>
</feature>
<dbReference type="Pfam" id="PF18798">
    <property type="entry name" value="LPD3"/>
    <property type="match status" value="1"/>
</dbReference>
<accession>A0ABV7B0W8</accession>
<name>A0ABV7B0W8_9GAMM</name>
<dbReference type="EMBL" id="JBHRSJ010000035">
    <property type="protein sequence ID" value="MFC2974680.1"/>
    <property type="molecule type" value="Genomic_DNA"/>
</dbReference>
<feature type="compositionally biased region" description="Basic and acidic residues" evidence="2">
    <location>
        <begin position="1391"/>
        <end position="1406"/>
    </location>
</feature>
<dbReference type="Pfam" id="PF18823">
    <property type="entry name" value="InPase"/>
    <property type="match status" value="1"/>
</dbReference>
<dbReference type="Pfam" id="PF00271">
    <property type="entry name" value="Helicase_C"/>
    <property type="match status" value="1"/>
</dbReference>
<dbReference type="InterPro" id="IPR014001">
    <property type="entry name" value="Helicase_ATP-bd"/>
</dbReference>
<feature type="compositionally biased region" description="Polar residues" evidence="2">
    <location>
        <begin position="996"/>
        <end position="1012"/>
    </location>
</feature>
<dbReference type="PANTHER" id="PTHR41313">
    <property type="entry name" value="ADENINE-SPECIFIC METHYLTRANSFERASE"/>
    <property type="match status" value="1"/>
</dbReference>
<dbReference type="InterPro" id="IPR041595">
    <property type="entry name" value="Inorganic_Pase"/>
</dbReference>
<feature type="compositionally biased region" description="Low complexity" evidence="2">
    <location>
        <begin position="415"/>
        <end position="424"/>
    </location>
</feature>
<feature type="region of interest" description="Disordered" evidence="2">
    <location>
        <begin position="1"/>
        <end position="28"/>
    </location>
</feature>
<evidence type="ECO:0000256" key="2">
    <source>
        <dbReference type="SAM" id="MobiDB-lite"/>
    </source>
</evidence>
<feature type="region of interest" description="Disordered" evidence="2">
    <location>
        <begin position="3249"/>
        <end position="3275"/>
    </location>
</feature>
<feature type="region of interest" description="Disordered" evidence="2">
    <location>
        <begin position="624"/>
        <end position="655"/>
    </location>
</feature>
<dbReference type="SMART" id="SM00487">
    <property type="entry name" value="DEXDc"/>
    <property type="match status" value="1"/>
</dbReference>
<dbReference type="RefSeq" id="WP_377816941.1">
    <property type="nucleotide sequence ID" value="NZ_JBHRSJ010000035.1"/>
</dbReference>
<feature type="domain" description="Helicase C-terminal" evidence="3">
    <location>
        <begin position="2774"/>
        <end position="2953"/>
    </location>
</feature>
<feature type="compositionally biased region" description="Low complexity" evidence="2">
    <location>
        <begin position="576"/>
        <end position="585"/>
    </location>
</feature>
<keyword evidence="5" id="KW-1185">Reference proteome</keyword>
<evidence type="ECO:0000256" key="1">
    <source>
        <dbReference type="SAM" id="Coils"/>
    </source>
</evidence>
<feature type="compositionally biased region" description="Low complexity" evidence="2">
    <location>
        <begin position="542"/>
        <end position="557"/>
    </location>
</feature>
<feature type="compositionally biased region" description="Low complexity" evidence="2">
    <location>
        <begin position="3256"/>
        <end position="3270"/>
    </location>
</feature>
<dbReference type="InterPro" id="IPR041639">
    <property type="entry name" value="LPD39"/>
</dbReference>
<feature type="compositionally biased region" description="Pro residues" evidence="2">
    <location>
        <begin position="312"/>
        <end position="322"/>
    </location>
</feature>
<dbReference type="SMART" id="SM00490">
    <property type="entry name" value="HELICc"/>
    <property type="match status" value="1"/>
</dbReference>
<evidence type="ECO:0000313" key="4">
    <source>
        <dbReference type="EMBL" id="MFC2974680.1"/>
    </source>
</evidence>
<dbReference type="InterPro" id="IPR027417">
    <property type="entry name" value="P-loop_NTPase"/>
</dbReference>
<feature type="region of interest" description="Disordered" evidence="2">
    <location>
        <begin position="394"/>
        <end position="424"/>
    </location>
</feature>
<dbReference type="Proteomes" id="UP001595457">
    <property type="component" value="Unassembled WGS sequence"/>
</dbReference>
<feature type="compositionally biased region" description="Low complexity" evidence="2">
    <location>
        <begin position="638"/>
        <end position="654"/>
    </location>
</feature>